<dbReference type="KEGG" id="btab:109034102"/>
<protein>
    <recommendedName>
        <fullName evidence="7">Parathion hydrolase-related protein</fullName>
    </recommendedName>
</protein>
<dbReference type="PANTHER" id="PTHR10819">
    <property type="entry name" value="PHOSPHOTRIESTERASE-RELATED"/>
    <property type="match status" value="1"/>
</dbReference>
<feature type="binding site" evidence="3">
    <location>
        <position position="23"/>
    </location>
    <ligand>
        <name>a divalent metal cation</name>
        <dbReference type="ChEBI" id="CHEBI:60240"/>
        <label>1</label>
    </ligand>
</feature>
<gene>
    <name evidence="5" type="ORF">BEMITA_LOCUS8236</name>
</gene>
<evidence type="ECO:0000256" key="3">
    <source>
        <dbReference type="PIRSR" id="PIRSR601559-52"/>
    </source>
</evidence>
<evidence type="ECO:0000256" key="4">
    <source>
        <dbReference type="PROSITE-ProRule" id="PRU00679"/>
    </source>
</evidence>
<keyword evidence="2" id="KW-0378">Hydrolase</keyword>
<organism evidence="5 6">
    <name type="scientific">Bemisia tabaci</name>
    <name type="common">Sweetpotato whitefly</name>
    <name type="synonym">Aleurodes tabaci</name>
    <dbReference type="NCBI Taxonomy" id="7038"/>
    <lineage>
        <taxon>Eukaryota</taxon>
        <taxon>Metazoa</taxon>
        <taxon>Ecdysozoa</taxon>
        <taxon>Arthropoda</taxon>
        <taxon>Hexapoda</taxon>
        <taxon>Insecta</taxon>
        <taxon>Pterygota</taxon>
        <taxon>Neoptera</taxon>
        <taxon>Paraneoptera</taxon>
        <taxon>Hemiptera</taxon>
        <taxon>Sternorrhyncha</taxon>
        <taxon>Aleyrodoidea</taxon>
        <taxon>Aleyrodidae</taxon>
        <taxon>Aleyrodinae</taxon>
        <taxon>Bemisia</taxon>
    </lineage>
</organism>
<comment type="similarity">
    <text evidence="4">Belongs to the metallo-dependent hydrolases superfamily. Phosphotriesterase family.</text>
</comment>
<dbReference type="AlphaFoldDB" id="A0A9P0ADI4"/>
<comment type="cofactor">
    <cofactor evidence="3">
        <name>a divalent metal cation</name>
        <dbReference type="ChEBI" id="CHEBI:60240"/>
    </cofactor>
    <text evidence="3">Binds 2 divalent metal cations per subunit.</text>
</comment>
<feature type="binding site" evidence="3">
    <location>
        <position position="199"/>
    </location>
    <ligand>
        <name>a divalent metal cation</name>
        <dbReference type="ChEBI" id="CHEBI:60240"/>
        <label>2</label>
    </ligand>
</feature>
<feature type="binding site" evidence="3">
    <location>
        <position position="167"/>
    </location>
    <ligand>
        <name>a divalent metal cation</name>
        <dbReference type="ChEBI" id="CHEBI:60240"/>
        <label>1</label>
    </ligand>
</feature>
<comment type="caution">
    <text evidence="4">Lacks conserved residue(s) required for the propagation of feature annotation.</text>
</comment>
<dbReference type="Proteomes" id="UP001152759">
    <property type="component" value="Chromosome 4"/>
</dbReference>
<dbReference type="InterPro" id="IPR032466">
    <property type="entry name" value="Metal_Hydrolase"/>
</dbReference>
<feature type="binding site" evidence="3">
    <location>
        <position position="296"/>
    </location>
    <ligand>
        <name>a divalent metal cation</name>
        <dbReference type="ChEBI" id="CHEBI:60240"/>
        <label>1</label>
    </ligand>
</feature>
<evidence type="ECO:0000256" key="2">
    <source>
        <dbReference type="ARBA" id="ARBA00022801"/>
    </source>
</evidence>
<dbReference type="InterPro" id="IPR001559">
    <property type="entry name" value="Phosphotriesterase"/>
</dbReference>
<accession>A0A9P0ADI4</accession>
<evidence type="ECO:0000256" key="1">
    <source>
        <dbReference type="ARBA" id="ARBA00022723"/>
    </source>
</evidence>
<feature type="binding site" evidence="3">
    <location>
        <position position="167"/>
    </location>
    <ligand>
        <name>a divalent metal cation</name>
        <dbReference type="ChEBI" id="CHEBI:60240"/>
        <label>2</label>
    </ligand>
</feature>
<dbReference type="OrthoDB" id="9998343at2759"/>
<feature type="binding site" evidence="3">
    <location>
        <position position="21"/>
    </location>
    <ligand>
        <name>a divalent metal cation</name>
        <dbReference type="ChEBI" id="CHEBI:60240"/>
        <label>1</label>
    </ligand>
</feature>
<dbReference type="GO" id="GO:0016787">
    <property type="term" value="F:hydrolase activity"/>
    <property type="evidence" value="ECO:0007669"/>
    <property type="project" value="UniProtKB-KW"/>
</dbReference>
<evidence type="ECO:0000313" key="6">
    <source>
        <dbReference type="Proteomes" id="UP001152759"/>
    </source>
</evidence>
<keyword evidence="1 3" id="KW-0479">Metal-binding</keyword>
<dbReference type="PANTHER" id="PTHR10819:SF3">
    <property type="entry name" value="PHOSPHOTRIESTERASE-RELATED PROTEIN"/>
    <property type="match status" value="1"/>
</dbReference>
<dbReference type="Pfam" id="PF02126">
    <property type="entry name" value="PTE"/>
    <property type="match status" value="1"/>
</dbReference>
<keyword evidence="6" id="KW-1185">Reference proteome</keyword>
<dbReference type="EMBL" id="OU963865">
    <property type="protein sequence ID" value="CAH0389406.1"/>
    <property type="molecule type" value="Genomic_DNA"/>
</dbReference>
<dbReference type="GO" id="GO:0008270">
    <property type="term" value="F:zinc ion binding"/>
    <property type="evidence" value="ECO:0007669"/>
    <property type="project" value="InterPro"/>
</dbReference>
<sequence>MSVETVLGPIASSKLGKVLTHEHFSIKYDRFNIKAPEVVKSYLDQPISMGNLGFVRQYPYSCPYNVTFNDEDSNVAVMKDVSLFKQFGGGTIVENSCHGLHRDLKLLKKVSLETGVNVIVGTGFYVKYAQSDSTLKMKTEEIHDLIYQEINSGCVDDNTIKCGFIGEVGSSWPISDFEKRVIVATAQVQAALKCPVTFHPDRNPKAPFEIIRIFLEAGGKVDKTVMSHLDRTLHKNEDLLEFAGLKTYCQFDLFGNECSFYQLAPEQDMPSDGQRINKVMALIEEGRGDRILLSHDIHTKHRLVSFGGHGYAHILNNVVPKMKIRGISQEMIDNILMENPKRWLEMPN</sequence>
<feature type="binding site" evidence="3">
    <location>
        <position position="228"/>
    </location>
    <ligand>
        <name>a divalent metal cation</name>
        <dbReference type="ChEBI" id="CHEBI:60240"/>
        <label>2</label>
    </ligand>
</feature>
<evidence type="ECO:0008006" key="7">
    <source>
        <dbReference type="Google" id="ProtNLM"/>
    </source>
</evidence>
<evidence type="ECO:0000313" key="5">
    <source>
        <dbReference type="EMBL" id="CAH0389406.1"/>
    </source>
</evidence>
<dbReference type="PROSITE" id="PS51347">
    <property type="entry name" value="PHOSPHOTRIESTERASE_2"/>
    <property type="match status" value="1"/>
</dbReference>
<name>A0A9P0ADI4_BEMTA</name>
<dbReference type="Gene3D" id="3.20.20.140">
    <property type="entry name" value="Metal-dependent hydrolases"/>
    <property type="match status" value="1"/>
</dbReference>
<proteinExistence type="inferred from homology"/>
<dbReference type="SUPFAM" id="SSF51556">
    <property type="entry name" value="Metallo-dependent hydrolases"/>
    <property type="match status" value="1"/>
</dbReference>
<reference evidence="5" key="1">
    <citation type="submission" date="2021-12" db="EMBL/GenBank/DDBJ databases">
        <authorList>
            <person name="King R."/>
        </authorList>
    </citation>
    <scope>NUCLEOTIDE SEQUENCE</scope>
</reference>